<protein>
    <recommendedName>
        <fullName evidence="2">VWFA domain-containing protein</fullName>
    </recommendedName>
</protein>
<feature type="region of interest" description="Disordered" evidence="1">
    <location>
        <begin position="214"/>
        <end position="244"/>
    </location>
</feature>
<evidence type="ECO:0000313" key="4">
    <source>
        <dbReference type="Proteomes" id="UP000031643"/>
    </source>
</evidence>
<evidence type="ECO:0000256" key="1">
    <source>
        <dbReference type="SAM" id="MobiDB-lite"/>
    </source>
</evidence>
<dbReference type="EMBL" id="AP014648">
    <property type="protein sequence ID" value="BAQ17809.1"/>
    <property type="molecule type" value="Genomic_DNA"/>
</dbReference>
<gene>
    <name evidence="3" type="ORF">GL4_2372</name>
</gene>
<dbReference type="AlphaFoldDB" id="A0A0A8K748"/>
<keyword evidence="4" id="KW-1185">Reference proteome</keyword>
<organism evidence="3 4">
    <name type="scientific">Methyloceanibacter caenitepidi</name>
    <dbReference type="NCBI Taxonomy" id="1384459"/>
    <lineage>
        <taxon>Bacteria</taxon>
        <taxon>Pseudomonadati</taxon>
        <taxon>Pseudomonadota</taxon>
        <taxon>Alphaproteobacteria</taxon>
        <taxon>Hyphomicrobiales</taxon>
        <taxon>Hyphomicrobiaceae</taxon>
        <taxon>Methyloceanibacter</taxon>
    </lineage>
</organism>
<dbReference type="Proteomes" id="UP000031643">
    <property type="component" value="Chromosome"/>
</dbReference>
<proteinExistence type="predicted"/>
<feature type="domain" description="VWFA" evidence="2">
    <location>
        <begin position="23"/>
        <end position="204"/>
    </location>
</feature>
<dbReference type="RefSeq" id="WP_052464419.1">
    <property type="nucleotide sequence ID" value="NZ_AP014648.1"/>
</dbReference>
<feature type="compositionally biased region" description="Low complexity" evidence="1">
    <location>
        <begin position="567"/>
        <end position="581"/>
    </location>
</feature>
<feature type="compositionally biased region" description="Low complexity" evidence="1">
    <location>
        <begin position="218"/>
        <end position="241"/>
    </location>
</feature>
<dbReference type="InterPro" id="IPR002035">
    <property type="entry name" value="VWF_A"/>
</dbReference>
<evidence type="ECO:0000313" key="3">
    <source>
        <dbReference type="EMBL" id="BAQ17809.1"/>
    </source>
</evidence>
<dbReference type="InterPro" id="IPR036465">
    <property type="entry name" value="vWFA_dom_sf"/>
</dbReference>
<dbReference type="SUPFAM" id="SSF53300">
    <property type="entry name" value="vWA-like"/>
    <property type="match status" value="1"/>
</dbReference>
<dbReference type="KEGG" id="mcg:GL4_2372"/>
<dbReference type="PROSITE" id="PS50234">
    <property type="entry name" value="VWFA"/>
    <property type="match status" value="1"/>
</dbReference>
<dbReference type="HOGENOM" id="CLU_507023_0_0_5"/>
<name>A0A0A8K748_9HYPH</name>
<sequence length="581" mass="59630">MPVLVFGAVPAAAEEPAVPASQAAVIVVDGSQGMTEKVGDNAKIDSVTGVLSKAIATQGEKRALGLVAFGHREASSCTDIEALAKPGELKASTADPLLGKVTPKGQAPVAASVEEAAKLGSDGQPLNVVLIAGGADTCKADPCAMARTLKEQQKDLRIHVVGLSTQPQDIQPLACMAEATGGKFVAATNEQGFDVALGAVFAAIDAPVAAPAPPPVAAAPAAAMPPRTSAAPAKSPPSKSSGINTVNTAESIIEVLPPAPIPTPPAQPVPVSFRALATEAGPRLRSGLIWRIFHAEAEADGGFKLISTHREAAPSMTLLPGEYLVNAAYGLSNLTKKIRVEGGAEKKETFVLNTGGLTLKAVLATGEDCPEGDVDFDIQSDEIDQFGKRETILADAAPNKVVRLNAGAYHINSLYGDANANVGVDVTVEPGRITEATIKHTGAKITFRLVQSRGGEALADTEWQILTSAGDTVKTTVGALPTHILAAGNYAVIAKHGEKSYSRKFTIEPGNDKQIEVAIEDGPTSAKELQVLLEPPEAPRPGTSGYAGPPPAGAFGVDGFSNPADPNGPLLNPGALLRPSR</sequence>
<reference evidence="3 4" key="1">
    <citation type="submission" date="2014-09" db="EMBL/GenBank/DDBJ databases">
        <title>Genome sequencing of Methyloceanibacter caenitepidi Gela4.</title>
        <authorList>
            <person name="Takeuchi M."/>
            <person name="Susumu S."/>
            <person name="Kamagata Y."/>
            <person name="Oshima K."/>
            <person name="Hattori M."/>
            <person name="Iwasaki W."/>
        </authorList>
    </citation>
    <scope>NUCLEOTIDE SEQUENCE [LARGE SCALE GENOMIC DNA]</scope>
    <source>
        <strain evidence="3 4">Gela4</strain>
    </source>
</reference>
<feature type="compositionally biased region" description="Low complexity" evidence="1">
    <location>
        <begin position="541"/>
        <end position="559"/>
    </location>
</feature>
<accession>A0A0A8K748</accession>
<dbReference type="Gene3D" id="3.40.50.410">
    <property type="entry name" value="von Willebrand factor, type A domain"/>
    <property type="match status" value="1"/>
</dbReference>
<feature type="region of interest" description="Disordered" evidence="1">
    <location>
        <begin position="534"/>
        <end position="581"/>
    </location>
</feature>
<evidence type="ECO:0000259" key="2">
    <source>
        <dbReference type="PROSITE" id="PS50234"/>
    </source>
</evidence>
<dbReference type="STRING" id="1384459.GL4_2372"/>